<keyword evidence="7" id="KW-1185">Reference proteome</keyword>
<accession>A0ABM1YAH1</accession>
<dbReference type="SUPFAM" id="SSF63825">
    <property type="entry name" value="YWTD domain"/>
    <property type="match status" value="1"/>
</dbReference>
<comment type="subcellular location">
    <subcellularLocation>
        <location evidence="1">Secreted</location>
    </subcellularLocation>
</comment>
<evidence type="ECO:0008006" key="8">
    <source>
        <dbReference type="Google" id="ProtNLM"/>
    </source>
</evidence>
<evidence type="ECO:0000256" key="2">
    <source>
        <dbReference type="ARBA" id="ARBA00009127"/>
    </source>
</evidence>
<feature type="signal peptide" evidence="5">
    <location>
        <begin position="1"/>
        <end position="20"/>
    </location>
</feature>
<evidence type="ECO:0000256" key="1">
    <source>
        <dbReference type="ARBA" id="ARBA00004613"/>
    </source>
</evidence>
<proteinExistence type="inferred from homology"/>
<dbReference type="RefSeq" id="XP_019556816.2">
    <property type="nucleotide sequence ID" value="XM_019701271.3"/>
</dbReference>
<protein>
    <recommendedName>
        <fullName evidence="8">Bee-milk protein</fullName>
    </recommendedName>
</protein>
<reference evidence="7" key="1">
    <citation type="journal article" date="2015" name="Proc. Natl. Acad. Sci. U.S.A.">
        <title>Genome sequence of the Asian Tiger mosquito, Aedes albopictus, reveals insights into its biology, genetics, and evolution.</title>
        <authorList>
            <person name="Chen X.G."/>
            <person name="Jiang X."/>
            <person name="Gu J."/>
            <person name="Xu M."/>
            <person name="Wu Y."/>
            <person name="Deng Y."/>
            <person name="Zhang C."/>
            <person name="Bonizzoni M."/>
            <person name="Dermauw W."/>
            <person name="Vontas J."/>
            <person name="Armbruster P."/>
            <person name="Huang X."/>
            <person name="Yang Y."/>
            <person name="Zhang H."/>
            <person name="He W."/>
            <person name="Peng H."/>
            <person name="Liu Y."/>
            <person name="Wu K."/>
            <person name="Chen J."/>
            <person name="Lirakis M."/>
            <person name="Topalis P."/>
            <person name="Van Leeuwen T."/>
            <person name="Hall A.B."/>
            <person name="Jiang X."/>
            <person name="Thorpe C."/>
            <person name="Mueller R.L."/>
            <person name="Sun C."/>
            <person name="Waterhouse R.M."/>
            <person name="Yan G."/>
            <person name="Tu Z.J."/>
            <person name="Fang X."/>
            <person name="James A.A."/>
        </authorList>
    </citation>
    <scope>NUCLEOTIDE SEQUENCE [LARGE SCALE GENOMIC DNA]</scope>
    <source>
        <strain evidence="7">Foshan</strain>
    </source>
</reference>
<dbReference type="GeneID" id="109425892"/>
<name>A0ABM1YAH1_AEDAL</name>
<organism evidence="6 7">
    <name type="scientific">Aedes albopictus</name>
    <name type="common">Asian tiger mosquito</name>
    <name type="synonym">Stegomyia albopicta</name>
    <dbReference type="NCBI Taxonomy" id="7160"/>
    <lineage>
        <taxon>Eukaryota</taxon>
        <taxon>Metazoa</taxon>
        <taxon>Ecdysozoa</taxon>
        <taxon>Arthropoda</taxon>
        <taxon>Hexapoda</taxon>
        <taxon>Insecta</taxon>
        <taxon>Pterygota</taxon>
        <taxon>Neoptera</taxon>
        <taxon>Endopterygota</taxon>
        <taxon>Diptera</taxon>
        <taxon>Nematocera</taxon>
        <taxon>Culicoidea</taxon>
        <taxon>Culicidae</taxon>
        <taxon>Culicinae</taxon>
        <taxon>Aedini</taxon>
        <taxon>Aedes</taxon>
        <taxon>Stegomyia</taxon>
    </lineage>
</organism>
<keyword evidence="4 5" id="KW-0732">Signal</keyword>
<evidence type="ECO:0000256" key="5">
    <source>
        <dbReference type="SAM" id="SignalP"/>
    </source>
</evidence>
<evidence type="ECO:0000256" key="4">
    <source>
        <dbReference type="ARBA" id="ARBA00022729"/>
    </source>
</evidence>
<evidence type="ECO:0000256" key="3">
    <source>
        <dbReference type="ARBA" id="ARBA00022525"/>
    </source>
</evidence>
<dbReference type="EnsemblMetazoa" id="AALFPA23_007335.R9723">
    <property type="protein sequence ID" value="AALFPA23_007335.P9723"/>
    <property type="gene ID" value="AALFPA23_007335"/>
</dbReference>
<sequence>MIPLNALICILFHSVSFGSGWDLSPLGIHEFTIIHVSLYKSRAFLTIDGPNASLVEASWPENKIGTRPRVLCDHEPNVLRECCDQLIHVISTDIDSGARLWILDRGDDEGLCSPKLVIRSLILVGSKEIQYEFSTSSNTFHSVVVDPIKASDGDTRAFVTMLDTDYLLLFSLSKQTFGKLKFERKDLSPISPISLSEIAINQNHLYISDSLTGRLFQLPVKTIRQLSFPEEGVQKMILKTSVTYLGRLLGRGKGLKLDLWDNLYYIIPRDGAIVKWKPCHTLKAENHLVIYQREINVSQIIFGVGSKAWVIASEFASEETKRHCLRINK</sequence>
<feature type="chain" id="PRO_5047434714" description="Bee-milk protein" evidence="5">
    <location>
        <begin position="21"/>
        <end position="329"/>
    </location>
</feature>
<dbReference type="InterPro" id="IPR011042">
    <property type="entry name" value="6-blade_b-propeller_TolB-like"/>
</dbReference>
<dbReference type="InterPro" id="IPR017996">
    <property type="entry name" value="MRJP/yellow-related"/>
</dbReference>
<evidence type="ECO:0000313" key="7">
    <source>
        <dbReference type="Proteomes" id="UP000069940"/>
    </source>
</evidence>
<dbReference type="Proteomes" id="UP000069940">
    <property type="component" value="Unassembled WGS sequence"/>
</dbReference>
<keyword evidence="3" id="KW-0964">Secreted</keyword>
<comment type="similarity">
    <text evidence="2">Belongs to the major royal jelly protein family.</text>
</comment>
<evidence type="ECO:0000313" key="6">
    <source>
        <dbReference type="EnsemblMetazoa" id="AALFPA23_007335.P9723"/>
    </source>
</evidence>
<dbReference type="Gene3D" id="2.120.10.30">
    <property type="entry name" value="TolB, C-terminal domain"/>
    <property type="match status" value="1"/>
</dbReference>
<reference evidence="6" key="2">
    <citation type="submission" date="2025-05" db="UniProtKB">
        <authorList>
            <consortium name="EnsemblMetazoa"/>
        </authorList>
    </citation>
    <scope>IDENTIFICATION</scope>
    <source>
        <strain evidence="6">Foshan</strain>
    </source>
</reference>
<dbReference type="Pfam" id="PF03022">
    <property type="entry name" value="MRJP"/>
    <property type="match status" value="1"/>
</dbReference>